<proteinExistence type="predicted"/>
<protein>
    <submittedName>
        <fullName evidence="1">Uncharacterized protein</fullName>
    </submittedName>
</protein>
<keyword evidence="2" id="KW-1185">Reference proteome</keyword>
<dbReference type="EMBL" id="QKYT01000047">
    <property type="protein sequence ID" value="RIA96269.1"/>
    <property type="molecule type" value="Genomic_DNA"/>
</dbReference>
<comment type="caution">
    <text evidence="1">The sequence shown here is derived from an EMBL/GenBank/DDBJ whole genome shotgun (WGS) entry which is preliminary data.</text>
</comment>
<accession>A0A397TFY9</accession>
<name>A0A397TFY9_9GLOM</name>
<dbReference type="Proteomes" id="UP000265703">
    <property type="component" value="Unassembled WGS sequence"/>
</dbReference>
<evidence type="ECO:0000313" key="2">
    <source>
        <dbReference type="Proteomes" id="UP000265703"/>
    </source>
</evidence>
<evidence type="ECO:0000313" key="1">
    <source>
        <dbReference type="EMBL" id="RIA96269.1"/>
    </source>
</evidence>
<organism evidence="1 2">
    <name type="scientific">Glomus cerebriforme</name>
    <dbReference type="NCBI Taxonomy" id="658196"/>
    <lineage>
        <taxon>Eukaryota</taxon>
        <taxon>Fungi</taxon>
        <taxon>Fungi incertae sedis</taxon>
        <taxon>Mucoromycota</taxon>
        <taxon>Glomeromycotina</taxon>
        <taxon>Glomeromycetes</taxon>
        <taxon>Glomerales</taxon>
        <taxon>Glomeraceae</taxon>
        <taxon>Glomus</taxon>
    </lineage>
</organism>
<gene>
    <name evidence="1" type="ORF">C1645_815575</name>
</gene>
<dbReference type="AlphaFoldDB" id="A0A397TFY9"/>
<reference evidence="1 2" key="1">
    <citation type="submission" date="2018-06" db="EMBL/GenBank/DDBJ databases">
        <title>Comparative genomics reveals the genomic features of Rhizophagus irregularis, R. cerebriforme, R. diaphanum and Gigaspora rosea, and their symbiotic lifestyle signature.</title>
        <authorList>
            <person name="Morin E."/>
            <person name="San Clemente H."/>
            <person name="Chen E.C.H."/>
            <person name="De La Providencia I."/>
            <person name="Hainaut M."/>
            <person name="Kuo A."/>
            <person name="Kohler A."/>
            <person name="Murat C."/>
            <person name="Tang N."/>
            <person name="Roy S."/>
            <person name="Loubradou J."/>
            <person name="Henrissat B."/>
            <person name="Grigoriev I.V."/>
            <person name="Corradi N."/>
            <person name="Roux C."/>
            <person name="Martin F.M."/>
        </authorList>
    </citation>
    <scope>NUCLEOTIDE SEQUENCE [LARGE SCALE GENOMIC DNA]</scope>
    <source>
        <strain evidence="1 2">DAOM 227022</strain>
    </source>
</reference>
<sequence length="51" mass="5884">MPLPNPMVIFNSTKHVTEFKQKRKVNLGESNNDITTLTEQNTYIKADYISL</sequence>